<evidence type="ECO:0000313" key="3">
    <source>
        <dbReference type="Proteomes" id="UP000228867"/>
    </source>
</evidence>
<sequence>MKYKLTSFVVAEINKVERGKITQFQTLKSSPHYLTTSAPHQALISREKIKIENREGSLIVKAYAPDVILAEITVEVDNIFSEEIFKLEDELTDQAYKVLTKKGASKEFSETYSVFVVSDYQGEPQQFFKYQNIIASLLKSERLELDPKEIAHTLDVQIQYAKNDMTIIDWDGAFVFDPIGDIDSILELLELANFHLLRYRILDRNLDERLEKMEKFIWRPMPKHFFLSFFKNKEIVQDLREIIKIRAMSISQFHALDRDIKLIGDWYSARLFDLTAKKLKTDEWRNSIKDKLESLESIYSVISENFSISSREIAEWVQIVGFFILQIGWLALIIIEFLYFTR</sequence>
<comment type="caution">
    <text evidence="2">The sequence shown here is derived from an EMBL/GenBank/DDBJ whole genome shotgun (WGS) entry which is preliminary data.</text>
</comment>
<organism evidence="2 3">
    <name type="scientific">Candidatus Jorgensenbacteria bacterium CG11_big_fil_rev_8_21_14_0_20_38_23</name>
    <dbReference type="NCBI Taxonomy" id="1974594"/>
    <lineage>
        <taxon>Bacteria</taxon>
        <taxon>Candidatus Joergenseniibacteriota</taxon>
    </lineage>
</organism>
<evidence type="ECO:0008006" key="4">
    <source>
        <dbReference type="Google" id="ProtNLM"/>
    </source>
</evidence>
<protein>
    <recommendedName>
        <fullName evidence="4">DUF155 domain-containing protein</fullName>
    </recommendedName>
</protein>
<keyword evidence="1" id="KW-0812">Transmembrane</keyword>
<proteinExistence type="predicted"/>
<dbReference type="EMBL" id="PCWR01000015">
    <property type="protein sequence ID" value="PIR07541.1"/>
    <property type="molecule type" value="Genomic_DNA"/>
</dbReference>
<name>A0A2H0NF78_9BACT</name>
<evidence type="ECO:0000256" key="1">
    <source>
        <dbReference type="SAM" id="Phobius"/>
    </source>
</evidence>
<feature type="transmembrane region" description="Helical" evidence="1">
    <location>
        <begin position="316"/>
        <end position="340"/>
    </location>
</feature>
<reference evidence="2 3" key="1">
    <citation type="submission" date="2017-09" db="EMBL/GenBank/DDBJ databases">
        <title>Depth-based differentiation of microbial function through sediment-hosted aquifers and enrichment of novel symbionts in the deep terrestrial subsurface.</title>
        <authorList>
            <person name="Probst A.J."/>
            <person name="Ladd B."/>
            <person name="Jarett J.K."/>
            <person name="Geller-Mcgrath D.E."/>
            <person name="Sieber C.M."/>
            <person name="Emerson J.B."/>
            <person name="Anantharaman K."/>
            <person name="Thomas B.C."/>
            <person name="Malmstrom R."/>
            <person name="Stieglmeier M."/>
            <person name="Klingl A."/>
            <person name="Woyke T."/>
            <person name="Ryan C.M."/>
            <person name="Banfield J.F."/>
        </authorList>
    </citation>
    <scope>NUCLEOTIDE SEQUENCE [LARGE SCALE GENOMIC DNA]</scope>
    <source>
        <strain evidence="2">CG11_big_fil_rev_8_21_14_0_20_38_23</strain>
    </source>
</reference>
<keyword evidence="1" id="KW-0472">Membrane</keyword>
<gene>
    <name evidence="2" type="ORF">COV54_00600</name>
</gene>
<accession>A0A2H0NF78</accession>
<keyword evidence="1" id="KW-1133">Transmembrane helix</keyword>
<dbReference type="AlphaFoldDB" id="A0A2H0NF78"/>
<evidence type="ECO:0000313" key="2">
    <source>
        <dbReference type="EMBL" id="PIR07541.1"/>
    </source>
</evidence>
<dbReference type="Proteomes" id="UP000228867">
    <property type="component" value="Unassembled WGS sequence"/>
</dbReference>